<evidence type="ECO:0000313" key="5">
    <source>
        <dbReference type="Proteomes" id="UP001140091"/>
    </source>
</evidence>
<evidence type="ECO:0000256" key="2">
    <source>
        <dbReference type="SAM" id="MobiDB-lite"/>
    </source>
</evidence>
<reference evidence="4" key="1">
    <citation type="submission" date="2022-06" db="EMBL/GenBank/DDBJ databases">
        <title>Genome Sequence of Candolleomyces eurysporus.</title>
        <authorList>
            <person name="Buettner E."/>
        </authorList>
    </citation>
    <scope>NUCLEOTIDE SEQUENCE</scope>
    <source>
        <strain evidence="4">VTCC 930004</strain>
    </source>
</reference>
<dbReference type="AlphaFoldDB" id="A0A9W8JP47"/>
<sequence length="1106" mass="123162">MFGPLDELTVRNDSASFETDTNDCECTTFPGWEVLIQNMSPNALHNASARYDAPKCDEDTRVEVTTELMDHIKDRDAPQPLLCLTGAAGSGKSTLQQTIAECCAESGILGSAYFFSREDPTRNTISTVLPTIAFQLGLHNPDLKQAIVAAIDQDPVIFERSLKAQMDSLLVRPMKHLNFDTFPHAILIDGLDECEGEDNQAELLVAIRECLLNRDLPFRIFIASRPEWAIRTALEPGGHLHALAYHIRLSDEYDASGDMRRYLERRFQTLSLQTGNPHWFTESDIETLVEAGSGQFIYVATVYRYISKRRTSPAQNLKIVLTWTPQQGQVTPPFEALDILYTNVLSNAKDAYEAIDAHSGRNFLLLLRIHHANCFNKLVFSMSREDLSKLLYLENGSTENLISDLHSLVTISGDYDSTSYLRMLHRSFSNFLDAESRAKDLFVPLTQVHAHLTKCCLLHIIKSPYPGFREFAIRYLPVFWRASSASIDDEIIVFTQKGGWHQIDYVDVRYKGHYSMLLTKFDSITQGLKKRSPEAVVIMSGFFNKWKRDYEEFCLNQDEPKEAKVVHRAAFITADDALEHLKLHQKDIIKAMNSPEISMIALAGFNEGLVQQGTATLLQEIHIMLSKDIKPPQHVIDAVGKACSPFPSMVFMPSGTTFRPPVFNAEGKILTFEDLIPPSSASQPRFNVALEKGQTSVVHRLTKTEHTDQPPGDHTHDGQSRDERSRGSPTEAHRVQPQSGIPRRGRSIDELQPDEEGSSGDNDRTDGISRDTATGEDKNAPIANAHGGERLPPSQGPPVPGDGSTTQRPHNIHFDITAAIYQPSPGSGLLQELQLTGKFSFQLTPGRTSSVDFTRMQCQAHKKSNASYEYSQNYLKILIDSYSPQWSLEKHKPKSTRASDGQVKRIESTKTTWQQTLKGVFTLVPKAEYGLGHAGERAMSDEAIHFKSRIIQRQNRGVFWWTFHVDDEYETDCGVELKEDSLPSAEMSVLPSQNSPNQPLDKLTVEITSFWSLLKKGSTGWFSYAPENSLPPGFSNLCQVICIDLPPGDGHYVSDLQVGAPGTSSQVSIIHSQSAISPTAAVLMVGGGGVQEVDELVNAGQRLVST</sequence>
<accession>A0A9W8JP47</accession>
<dbReference type="InterPro" id="IPR027417">
    <property type="entry name" value="P-loop_NTPase"/>
</dbReference>
<name>A0A9W8JP47_9AGAR</name>
<dbReference type="PANTHER" id="PTHR10039">
    <property type="entry name" value="AMELOGENIN"/>
    <property type="match status" value="1"/>
</dbReference>
<dbReference type="Gene3D" id="3.40.50.300">
    <property type="entry name" value="P-loop containing nucleotide triphosphate hydrolases"/>
    <property type="match status" value="1"/>
</dbReference>
<dbReference type="Proteomes" id="UP001140091">
    <property type="component" value="Unassembled WGS sequence"/>
</dbReference>
<feature type="domain" description="Nephrocystin 3-like N-terminal" evidence="3">
    <location>
        <begin position="71"/>
        <end position="225"/>
    </location>
</feature>
<evidence type="ECO:0000259" key="3">
    <source>
        <dbReference type="Pfam" id="PF24883"/>
    </source>
</evidence>
<dbReference type="Pfam" id="PF24883">
    <property type="entry name" value="NPHP3_N"/>
    <property type="match status" value="1"/>
</dbReference>
<feature type="region of interest" description="Disordered" evidence="2">
    <location>
        <begin position="702"/>
        <end position="809"/>
    </location>
</feature>
<keyword evidence="5" id="KW-1185">Reference proteome</keyword>
<proteinExistence type="predicted"/>
<feature type="compositionally biased region" description="Basic and acidic residues" evidence="2">
    <location>
        <begin position="761"/>
        <end position="779"/>
    </location>
</feature>
<dbReference type="PANTHER" id="PTHR10039:SF14">
    <property type="entry name" value="NACHT DOMAIN-CONTAINING PROTEIN"/>
    <property type="match status" value="1"/>
</dbReference>
<keyword evidence="1" id="KW-0677">Repeat</keyword>
<evidence type="ECO:0000256" key="1">
    <source>
        <dbReference type="ARBA" id="ARBA00022737"/>
    </source>
</evidence>
<feature type="compositionally biased region" description="Basic and acidic residues" evidence="2">
    <location>
        <begin position="702"/>
        <end position="734"/>
    </location>
</feature>
<comment type="caution">
    <text evidence="4">The sequence shown here is derived from an EMBL/GenBank/DDBJ whole genome shotgun (WGS) entry which is preliminary data.</text>
</comment>
<dbReference type="SUPFAM" id="SSF52540">
    <property type="entry name" value="P-loop containing nucleoside triphosphate hydrolases"/>
    <property type="match status" value="1"/>
</dbReference>
<gene>
    <name evidence="4" type="ORF">H1R20_g2678</name>
</gene>
<evidence type="ECO:0000313" key="4">
    <source>
        <dbReference type="EMBL" id="KAJ2934413.1"/>
    </source>
</evidence>
<dbReference type="OrthoDB" id="8954335at2759"/>
<dbReference type="EMBL" id="JANBPK010000718">
    <property type="protein sequence ID" value="KAJ2934413.1"/>
    <property type="molecule type" value="Genomic_DNA"/>
</dbReference>
<protein>
    <recommendedName>
        <fullName evidence="3">Nephrocystin 3-like N-terminal domain-containing protein</fullName>
    </recommendedName>
</protein>
<dbReference type="InterPro" id="IPR056884">
    <property type="entry name" value="NPHP3-like_N"/>
</dbReference>
<organism evidence="4 5">
    <name type="scientific">Candolleomyces eurysporus</name>
    <dbReference type="NCBI Taxonomy" id="2828524"/>
    <lineage>
        <taxon>Eukaryota</taxon>
        <taxon>Fungi</taxon>
        <taxon>Dikarya</taxon>
        <taxon>Basidiomycota</taxon>
        <taxon>Agaricomycotina</taxon>
        <taxon>Agaricomycetes</taxon>
        <taxon>Agaricomycetidae</taxon>
        <taxon>Agaricales</taxon>
        <taxon>Agaricineae</taxon>
        <taxon>Psathyrellaceae</taxon>
        <taxon>Candolleomyces</taxon>
    </lineage>
</organism>
<feature type="non-terminal residue" evidence="4">
    <location>
        <position position="1106"/>
    </location>
</feature>